<reference evidence="13 14" key="1">
    <citation type="submission" date="2020-03" db="EMBL/GenBank/DDBJ databases">
        <authorList>
            <person name="Wang L."/>
            <person name="He N."/>
            <person name="Li Y."/>
            <person name="Fang Y."/>
            <person name="Zhang F."/>
        </authorList>
    </citation>
    <scope>NUCLEOTIDE SEQUENCE [LARGE SCALE GENOMIC DNA]</scope>
    <source>
        <strain evidence="14">hsmgli-8</strain>
    </source>
</reference>
<protein>
    <recommendedName>
        <fullName evidence="9">Prepilin leader peptidase/N-methyltransferase</fullName>
        <ecNumber evidence="9">2.1.1.-</ecNumber>
        <ecNumber evidence="9">3.4.23.43</ecNumber>
    </recommendedName>
</protein>
<evidence type="ECO:0000256" key="2">
    <source>
        <dbReference type="ARBA" id="ARBA00005801"/>
    </source>
</evidence>
<evidence type="ECO:0000313" key="13">
    <source>
        <dbReference type="EMBL" id="NJP01465.1"/>
    </source>
</evidence>
<evidence type="ECO:0000256" key="3">
    <source>
        <dbReference type="ARBA" id="ARBA00022475"/>
    </source>
</evidence>
<dbReference type="Proteomes" id="UP000746535">
    <property type="component" value="Unassembled WGS sequence"/>
</dbReference>
<keyword evidence="5 9" id="KW-0812">Transmembrane</keyword>
<dbReference type="InterPro" id="IPR014032">
    <property type="entry name" value="Peptidase_A24A_bac"/>
</dbReference>
<gene>
    <name evidence="13" type="ORF">HBH25_11425</name>
</gene>
<dbReference type="EC" id="3.4.23.43" evidence="9"/>
<dbReference type="PANTHER" id="PTHR30487:SF0">
    <property type="entry name" value="PREPILIN LEADER PEPTIDASE_N-METHYLTRANSFERASE-RELATED"/>
    <property type="match status" value="1"/>
</dbReference>
<dbReference type="RefSeq" id="WP_168084034.1">
    <property type="nucleotide sequence ID" value="NZ_JAAVJI010000005.1"/>
</dbReference>
<feature type="transmembrane region" description="Helical" evidence="10">
    <location>
        <begin position="12"/>
        <end position="33"/>
    </location>
</feature>
<comment type="similarity">
    <text evidence="2 8">Belongs to the peptidase A24 family.</text>
</comment>
<evidence type="ECO:0000256" key="9">
    <source>
        <dbReference type="RuleBase" id="RU003794"/>
    </source>
</evidence>
<feature type="transmembrane region" description="Helical" evidence="10">
    <location>
        <begin position="132"/>
        <end position="150"/>
    </location>
</feature>
<keyword evidence="4" id="KW-0997">Cell inner membrane</keyword>
<dbReference type="Pfam" id="PF06750">
    <property type="entry name" value="A24_N_bact"/>
    <property type="match status" value="1"/>
</dbReference>
<keyword evidence="6 10" id="KW-1133">Transmembrane helix</keyword>
<name>A0ABX0YEV8_9PSED</name>
<dbReference type="EC" id="2.1.1.-" evidence="9"/>
<feature type="domain" description="Prepilin type IV endopeptidase peptidase" evidence="11">
    <location>
        <begin position="136"/>
        <end position="244"/>
    </location>
</feature>
<evidence type="ECO:0000313" key="14">
    <source>
        <dbReference type="Proteomes" id="UP000746535"/>
    </source>
</evidence>
<keyword evidence="9" id="KW-0511">Multifunctional enzyme</keyword>
<keyword evidence="9" id="KW-0378">Hydrolase</keyword>
<organism evidence="13 14">
    <name type="scientific">Pseudomonas quercus</name>
    <dbReference type="NCBI Taxonomy" id="2722792"/>
    <lineage>
        <taxon>Bacteria</taxon>
        <taxon>Pseudomonadati</taxon>
        <taxon>Pseudomonadota</taxon>
        <taxon>Gammaproteobacteria</taxon>
        <taxon>Pseudomonadales</taxon>
        <taxon>Pseudomonadaceae</taxon>
        <taxon>Pseudomonas</taxon>
    </lineage>
</organism>
<dbReference type="InterPro" id="IPR050882">
    <property type="entry name" value="Prepilin_peptidase/N-MTase"/>
</dbReference>
<dbReference type="EMBL" id="JAAVJI010000005">
    <property type="protein sequence ID" value="NJP01465.1"/>
    <property type="molecule type" value="Genomic_DNA"/>
</dbReference>
<evidence type="ECO:0000256" key="5">
    <source>
        <dbReference type="ARBA" id="ARBA00022692"/>
    </source>
</evidence>
<dbReference type="InterPro" id="IPR000045">
    <property type="entry name" value="Prepilin_IV_endopep_pep"/>
</dbReference>
<feature type="domain" description="Prepilin peptidase A24 N-terminal" evidence="12">
    <location>
        <begin position="20"/>
        <end position="126"/>
    </location>
</feature>
<evidence type="ECO:0000256" key="10">
    <source>
        <dbReference type="SAM" id="Phobius"/>
    </source>
</evidence>
<sequence>MLAFDLLASSPLATTLCALLLGLMVGSFLNVVIHRLPVMMNADWRAQAREYLNLPAEPPGPVYNLMLPRSACPQCGHGIRAVENIPVLSYLWLRGRCASCKAAIPKRYPLMELACGLLSAFIAWHYGPTWQAAALLVLTWGLLAMSMIDIDHQLLPDTLVLPLLWLGLIVNALGLFVPLADALWGAVAGYLSLWLVFQLFKLVTRKEGMGFGDFKLLALIGAWGGWQVLPLTILLSSAVGAVLGTLMLRARGANTSTPIPFGPYLAVAGWVALIWGEQITAAYLQFAGFGQ</sequence>
<comment type="caution">
    <text evidence="13">The sequence shown here is derived from an EMBL/GenBank/DDBJ whole genome shotgun (WGS) entry which is preliminary data.</text>
</comment>
<dbReference type="Pfam" id="PF01478">
    <property type="entry name" value="Peptidase_A24"/>
    <property type="match status" value="1"/>
</dbReference>
<dbReference type="Gene3D" id="1.20.120.1220">
    <property type="match status" value="1"/>
</dbReference>
<evidence type="ECO:0000256" key="6">
    <source>
        <dbReference type="ARBA" id="ARBA00022989"/>
    </source>
</evidence>
<comment type="function">
    <text evidence="9">Plays an essential role in type IV pili and type II pseudopili formation by proteolytically removing the leader sequence from substrate proteins and subsequently monomethylating the alpha-amino group of the newly exposed N-terminal phenylalanine.</text>
</comment>
<feature type="transmembrane region" description="Helical" evidence="10">
    <location>
        <begin position="159"/>
        <end position="177"/>
    </location>
</feature>
<evidence type="ECO:0000256" key="4">
    <source>
        <dbReference type="ARBA" id="ARBA00022519"/>
    </source>
</evidence>
<evidence type="ECO:0000259" key="12">
    <source>
        <dbReference type="Pfam" id="PF06750"/>
    </source>
</evidence>
<feature type="transmembrane region" description="Helical" evidence="10">
    <location>
        <begin position="183"/>
        <end position="204"/>
    </location>
</feature>
<keyword evidence="14" id="KW-1185">Reference proteome</keyword>
<evidence type="ECO:0000256" key="1">
    <source>
        <dbReference type="ARBA" id="ARBA00004429"/>
    </source>
</evidence>
<feature type="transmembrane region" description="Helical" evidence="10">
    <location>
        <begin position="263"/>
        <end position="284"/>
    </location>
</feature>
<evidence type="ECO:0000256" key="8">
    <source>
        <dbReference type="RuleBase" id="RU003793"/>
    </source>
</evidence>
<keyword evidence="9" id="KW-0489">Methyltransferase</keyword>
<keyword evidence="9" id="KW-0808">Transferase</keyword>
<keyword evidence="7 10" id="KW-0472">Membrane</keyword>
<dbReference type="PANTHER" id="PTHR30487">
    <property type="entry name" value="TYPE 4 PREPILIN-LIKE PROTEINS LEADER PEPTIDE-PROCESSING ENZYME"/>
    <property type="match status" value="1"/>
</dbReference>
<feature type="transmembrane region" description="Helical" evidence="10">
    <location>
        <begin position="216"/>
        <end position="243"/>
    </location>
</feature>
<evidence type="ECO:0000259" key="11">
    <source>
        <dbReference type="Pfam" id="PF01478"/>
    </source>
</evidence>
<proteinExistence type="inferred from homology"/>
<keyword evidence="9" id="KW-0645">Protease</keyword>
<dbReference type="InterPro" id="IPR010627">
    <property type="entry name" value="Prepilin_pept_A24_N"/>
</dbReference>
<evidence type="ECO:0000256" key="7">
    <source>
        <dbReference type="ARBA" id="ARBA00023136"/>
    </source>
</evidence>
<comment type="subcellular location">
    <subcellularLocation>
        <location evidence="1">Cell inner membrane</location>
        <topology evidence="1">Multi-pass membrane protein</topology>
    </subcellularLocation>
    <subcellularLocation>
        <location evidence="9">Cell membrane</location>
        <topology evidence="9">Multi-pass membrane protein</topology>
    </subcellularLocation>
</comment>
<dbReference type="PRINTS" id="PR00864">
    <property type="entry name" value="PREPILNPTASE"/>
</dbReference>
<accession>A0ABX0YEV8</accession>
<comment type="catalytic activity">
    <reaction evidence="9">
        <text>Typically cleaves a -Gly-|-Phe- bond to release an N-terminal, basic peptide of 5-8 residues from type IV prepilin, and then N-methylates the new N-terminal amino group, the methyl donor being S-adenosyl-L-methionine.</text>
        <dbReference type="EC" id="3.4.23.43"/>
    </reaction>
</comment>
<keyword evidence="3" id="KW-1003">Cell membrane</keyword>